<gene>
    <name evidence="1" type="ORF">CCAP1982_LOCUS12312</name>
</gene>
<comment type="caution">
    <text evidence="1">The sequence shown here is derived from an EMBL/GenBank/DDBJ whole genome shotgun (WGS) entry which is preliminary data.</text>
</comment>
<dbReference type="EMBL" id="CAJHJT010000034">
    <property type="protein sequence ID" value="CAD7003882.1"/>
    <property type="molecule type" value="Genomic_DNA"/>
</dbReference>
<accession>A0A811UXA1</accession>
<organism evidence="1 2">
    <name type="scientific">Ceratitis capitata</name>
    <name type="common">Mediterranean fruit fly</name>
    <name type="synonym">Tephritis capitata</name>
    <dbReference type="NCBI Taxonomy" id="7213"/>
    <lineage>
        <taxon>Eukaryota</taxon>
        <taxon>Metazoa</taxon>
        <taxon>Ecdysozoa</taxon>
        <taxon>Arthropoda</taxon>
        <taxon>Hexapoda</taxon>
        <taxon>Insecta</taxon>
        <taxon>Pterygota</taxon>
        <taxon>Neoptera</taxon>
        <taxon>Endopterygota</taxon>
        <taxon>Diptera</taxon>
        <taxon>Brachycera</taxon>
        <taxon>Muscomorpha</taxon>
        <taxon>Tephritoidea</taxon>
        <taxon>Tephritidae</taxon>
        <taxon>Ceratitis</taxon>
        <taxon>Ceratitis</taxon>
    </lineage>
</organism>
<keyword evidence="2" id="KW-1185">Reference proteome</keyword>
<proteinExistence type="predicted"/>
<sequence length="52" mass="5753">MTVTYHKTRPKLNLPLNESAVNLTSALTTTPKVLKCNSADECKKYAMDVTPN</sequence>
<protein>
    <submittedName>
        <fullName evidence="1">(Mediterranean fruit fly) hypothetical protein</fullName>
    </submittedName>
</protein>
<evidence type="ECO:0000313" key="1">
    <source>
        <dbReference type="EMBL" id="CAD7003882.1"/>
    </source>
</evidence>
<reference evidence="1" key="1">
    <citation type="submission" date="2020-11" db="EMBL/GenBank/DDBJ databases">
        <authorList>
            <person name="Whitehead M."/>
        </authorList>
    </citation>
    <scope>NUCLEOTIDE SEQUENCE</scope>
    <source>
        <strain evidence="1">EGII</strain>
    </source>
</reference>
<dbReference type="AlphaFoldDB" id="A0A811UXA1"/>
<name>A0A811UXA1_CERCA</name>
<evidence type="ECO:0000313" key="2">
    <source>
        <dbReference type="Proteomes" id="UP000606786"/>
    </source>
</evidence>
<dbReference type="Proteomes" id="UP000606786">
    <property type="component" value="Unassembled WGS sequence"/>
</dbReference>